<evidence type="ECO:0000313" key="4">
    <source>
        <dbReference type="EMBL" id="EEA20743.1"/>
    </source>
</evidence>
<dbReference type="OrthoDB" id="6278596at2759"/>
<dbReference type="InterPro" id="IPR021773">
    <property type="entry name" value="TPC11"/>
</dbReference>
<dbReference type="PANTHER" id="PTHR14374:SF0">
    <property type="entry name" value="TRAFFICKING PROTEIN PARTICLE COMPLEX SUBUNIT 11"/>
    <property type="match status" value="1"/>
</dbReference>
<gene>
    <name evidence="4" type="ORF">PMAA_045660</name>
</gene>
<dbReference type="Proteomes" id="UP000001294">
    <property type="component" value="Unassembled WGS sequence"/>
</dbReference>
<name>B6QQY0_TALMQ</name>
<dbReference type="PANTHER" id="PTHR14374">
    <property type="entry name" value="FOIE GRAS"/>
    <property type="match status" value="1"/>
</dbReference>
<sequence length="1242" mass="140624">MDAYPNDYIVHNLPLVLLSGIAHEEDESNSNSKYPSLHERGTTIESDFPLLTGPLVDNLRAAFIDHDASDAPWRPSNDAGRSNGIPLRIKTIKRVVLSPTPAKSRISLRCGLFLLLRRASRTFSNFSLDTRLTNLSRWYSYILWMLKHQDLVPAATINVFPLTSDPSMTTLRDNQLKIELRDLKESWNASGYRSRFVVILVAEDGISTQEVEDRLANIRRATNLDPRSLHVLNSDLSPVEVKDFVRSFLLSIQAFLVDYYRDLSKHARRKRNRGTIPPPTIPPTQGTSQTLSMQGWNVRYEFKLGVFAEFRQEMEAAQRNFEAAYETLFGQEVFESIAGWNPRFNEARLLGDVLAIRIIRCLLWTSQPTAAVRFWLSHKNNTEDIVSRKGKGTKNYGWEAWVARWSAVMAQLISRAELPAFSAEFLLNPARLYDSIFHPPEKGFSSDENLLAWEHLHHQGYWLDRSARHTVRRRQLAEQIPEEHRVTADQVPASQAVAQSQFYDNYLAPEPATEAPGPDDSGFNHNALILQTLKASLQHFAARDQVRKVESLSLEIAQFHIKAKQWQEAYDILKPLWPHLTWRKEHWWDLMSEFAWTLRSCALELHDIDTLVWVHWELLSKVLPLRSIWDYNFHRCLDEVSVGSPKPTIVLKAEDVVTCLSAAMVFQRGEGNVGQALQLQLAITSHAHQQATPLRLSEVKIVFEGGLRPITLHAKDITDDTNPLSHIYNVKLHDLASSTESSTFLSPTAHMASMIGQADLIFKPGETRVFNMTAIPREPGESRIASITLAIEEEKFNFLYVMTNHERDMSFWWRHGPRGSYKKRIGKGRDTAICKILPKPPNIQIQLPNLKPHYYTNERVSLAVAIQNNEDDAAEVAMQIRILGQPHSLLKVSWSDDAEEATEFGGVSVETTIHLKSRSVGILSPAAISEIPVILSNTVDALEYEVDISVHYFLVSDPETPISKSISATLAFMRPFEANYDLVPRIHPDAWPNLFQLDTDSDGEKADKPDGLQQRWCVSPKIVSFASEPLVIENVSVGLLEVNGGAICEIGSERLTTPEATQILPEELRASEFILDVQKTSLEDRRSVALDLSLNIKWRRPSSPDQDEHTSTVTSLAMPRFTIPTGEPRVLASASPSKEHPGLIHMDYTLENPSMHTLTFSLTMDASEHFAFSGSKTRALQLVPLSRHKVRYNIFAFKSGMWIQPHLVVVDTYFNKTLRVLPTEGMRADKKGILVWVDAYVS</sequence>
<evidence type="ECO:0000256" key="1">
    <source>
        <dbReference type="SAM" id="MobiDB-lite"/>
    </source>
</evidence>
<keyword evidence="5" id="KW-1185">Reference proteome</keyword>
<evidence type="ECO:0000313" key="5">
    <source>
        <dbReference type="Proteomes" id="UP000001294"/>
    </source>
</evidence>
<evidence type="ECO:0000259" key="3">
    <source>
        <dbReference type="Pfam" id="PF11817"/>
    </source>
</evidence>
<dbReference type="VEuPathDB" id="FungiDB:PMAA_045660"/>
<protein>
    <recommendedName>
        <fullName evidence="6">Gryzun putative trafficking through Golgi domain-containing protein</fullName>
    </recommendedName>
</protein>
<feature type="domain" description="Trafficking protein particle complex subunit 11" evidence="3">
    <location>
        <begin position="343"/>
        <end position="620"/>
    </location>
</feature>
<dbReference type="InterPro" id="IPR012880">
    <property type="entry name" value="Gryzun"/>
</dbReference>
<dbReference type="HOGENOM" id="CLU_003572_1_0_1"/>
<dbReference type="STRING" id="441960.B6QQY0"/>
<accession>B6QQY0</accession>
<evidence type="ECO:0000259" key="2">
    <source>
        <dbReference type="Pfam" id="PF07919"/>
    </source>
</evidence>
<dbReference type="EMBL" id="DS995904">
    <property type="protein sequence ID" value="EEA20743.1"/>
    <property type="molecule type" value="Genomic_DNA"/>
</dbReference>
<dbReference type="Pfam" id="PF07919">
    <property type="entry name" value="Gryzun"/>
    <property type="match status" value="1"/>
</dbReference>
<dbReference type="Pfam" id="PF11817">
    <property type="entry name" value="Foie-gras_1"/>
    <property type="match status" value="1"/>
</dbReference>
<evidence type="ECO:0008006" key="6">
    <source>
        <dbReference type="Google" id="ProtNLM"/>
    </source>
</evidence>
<feature type="region of interest" description="Disordered" evidence="1">
    <location>
        <begin position="268"/>
        <end position="288"/>
    </location>
</feature>
<proteinExistence type="predicted"/>
<dbReference type="AlphaFoldDB" id="B6QQY0"/>
<dbReference type="PhylomeDB" id="B6QQY0"/>
<organism evidence="4 5">
    <name type="scientific">Talaromyces marneffei (strain ATCC 18224 / CBS 334.59 / QM 7333)</name>
    <name type="common">Penicillium marneffei</name>
    <dbReference type="NCBI Taxonomy" id="441960"/>
    <lineage>
        <taxon>Eukaryota</taxon>
        <taxon>Fungi</taxon>
        <taxon>Dikarya</taxon>
        <taxon>Ascomycota</taxon>
        <taxon>Pezizomycotina</taxon>
        <taxon>Eurotiomycetes</taxon>
        <taxon>Eurotiomycetidae</taxon>
        <taxon>Eurotiales</taxon>
        <taxon>Trichocomaceae</taxon>
        <taxon>Talaromyces</taxon>
        <taxon>Talaromyces sect. Talaromyces</taxon>
    </lineage>
</organism>
<feature type="domain" description="Gryzun putative trafficking through Golgi" evidence="2">
    <location>
        <begin position="649"/>
        <end position="1238"/>
    </location>
</feature>
<reference evidence="5" key="1">
    <citation type="journal article" date="2015" name="Genome Announc.">
        <title>Genome sequence of the AIDS-associated pathogen Penicillium marneffei (ATCC18224) and its near taxonomic relative Talaromyces stipitatus (ATCC10500).</title>
        <authorList>
            <person name="Nierman W.C."/>
            <person name="Fedorova-Abrams N.D."/>
            <person name="Andrianopoulos A."/>
        </authorList>
    </citation>
    <scope>NUCLEOTIDE SEQUENCE [LARGE SCALE GENOMIC DNA]</scope>
    <source>
        <strain evidence="5">ATCC 18224 / CBS 334.59 / QM 7333</strain>
    </source>
</reference>